<sequence>LLKVPGLFMHAVKQSNASAYPLDSAQCTIHSPYDPAMRATGSTLQETFRSLSGNNYFT</sequence>
<organism evidence="1">
    <name type="scientific">marine metagenome</name>
    <dbReference type="NCBI Taxonomy" id="408172"/>
    <lineage>
        <taxon>unclassified sequences</taxon>
        <taxon>metagenomes</taxon>
        <taxon>ecological metagenomes</taxon>
    </lineage>
</organism>
<dbReference type="EMBL" id="UINC01120564">
    <property type="protein sequence ID" value="SVC95127.1"/>
    <property type="molecule type" value="Genomic_DNA"/>
</dbReference>
<protein>
    <submittedName>
        <fullName evidence="1">Uncharacterized protein</fullName>
    </submittedName>
</protein>
<name>A0A382RD87_9ZZZZ</name>
<proteinExistence type="predicted"/>
<evidence type="ECO:0000313" key="1">
    <source>
        <dbReference type="EMBL" id="SVC95127.1"/>
    </source>
</evidence>
<reference evidence="1" key="1">
    <citation type="submission" date="2018-05" db="EMBL/GenBank/DDBJ databases">
        <authorList>
            <person name="Lanie J.A."/>
            <person name="Ng W.-L."/>
            <person name="Kazmierczak K.M."/>
            <person name="Andrzejewski T.M."/>
            <person name="Davidsen T.M."/>
            <person name="Wayne K.J."/>
            <person name="Tettelin H."/>
            <person name="Glass J.I."/>
            <person name="Rusch D."/>
            <person name="Podicherti R."/>
            <person name="Tsui H.-C.T."/>
            <person name="Winkler M.E."/>
        </authorList>
    </citation>
    <scope>NUCLEOTIDE SEQUENCE</scope>
</reference>
<dbReference type="AlphaFoldDB" id="A0A382RD87"/>
<feature type="non-terminal residue" evidence="1">
    <location>
        <position position="1"/>
    </location>
</feature>
<accession>A0A382RD87</accession>
<gene>
    <name evidence="1" type="ORF">METZ01_LOCUS347981</name>
</gene>